<reference evidence="2 3" key="1">
    <citation type="submission" date="2024-05" db="EMBL/GenBank/DDBJ databases">
        <authorList>
            <person name="Duchaud E."/>
        </authorList>
    </citation>
    <scope>NUCLEOTIDE SEQUENCE [LARGE SCALE GENOMIC DNA]</scope>
    <source>
        <strain evidence="2">Ena-SAMPLE-TAB-13-05-2024-13:56:06:370-140305</strain>
    </source>
</reference>
<dbReference type="SUPFAM" id="SSF54593">
    <property type="entry name" value="Glyoxalase/Bleomycin resistance protein/Dihydroxybiphenyl dioxygenase"/>
    <property type="match status" value="1"/>
</dbReference>
<evidence type="ECO:0000313" key="3">
    <source>
        <dbReference type="Proteomes" id="UP001497602"/>
    </source>
</evidence>
<organism evidence="2 3">
    <name type="scientific">Tenacibaculum vairaonense</name>
    <dbReference type="NCBI Taxonomy" id="3137860"/>
    <lineage>
        <taxon>Bacteria</taxon>
        <taxon>Pseudomonadati</taxon>
        <taxon>Bacteroidota</taxon>
        <taxon>Flavobacteriia</taxon>
        <taxon>Flavobacteriales</taxon>
        <taxon>Flavobacteriaceae</taxon>
        <taxon>Tenacibaculum</taxon>
    </lineage>
</organism>
<dbReference type="PANTHER" id="PTHR33990">
    <property type="entry name" value="PROTEIN YJDN-RELATED"/>
    <property type="match status" value="1"/>
</dbReference>
<dbReference type="Pfam" id="PF06983">
    <property type="entry name" value="3-dmu-9_3-mt"/>
    <property type="match status" value="1"/>
</dbReference>
<dbReference type="Proteomes" id="UP001497602">
    <property type="component" value="Unassembled WGS sequence"/>
</dbReference>
<dbReference type="InterPro" id="IPR029068">
    <property type="entry name" value="Glyas_Bleomycin-R_OHBP_Dase"/>
</dbReference>
<name>A0ABP1FIJ4_9FLAO</name>
<dbReference type="RefSeq" id="WP_348739924.1">
    <property type="nucleotide sequence ID" value="NZ_CAXJRC010000044.1"/>
</dbReference>
<keyword evidence="3" id="KW-1185">Reference proteome</keyword>
<accession>A0ABP1FIJ4</accession>
<dbReference type="CDD" id="cd06588">
    <property type="entry name" value="PhnB_like"/>
    <property type="match status" value="1"/>
</dbReference>
<evidence type="ECO:0000313" key="2">
    <source>
        <dbReference type="EMBL" id="CAL2108342.1"/>
    </source>
</evidence>
<comment type="caution">
    <text evidence="2">The sequence shown here is derived from an EMBL/GenBank/DDBJ whole genome shotgun (WGS) entry which is preliminary data.</text>
</comment>
<dbReference type="EMBL" id="CAXJRC010000044">
    <property type="protein sequence ID" value="CAL2108342.1"/>
    <property type="molecule type" value="Genomic_DNA"/>
</dbReference>
<protein>
    <submittedName>
        <fullName evidence="2">PhnB protein</fullName>
    </submittedName>
</protein>
<gene>
    <name evidence="2" type="ORF">T190115A13A_70115</name>
</gene>
<evidence type="ECO:0000259" key="1">
    <source>
        <dbReference type="Pfam" id="PF06983"/>
    </source>
</evidence>
<dbReference type="Gene3D" id="3.10.180.10">
    <property type="entry name" value="2,3-Dihydroxybiphenyl 1,2-Dioxygenase, domain 1"/>
    <property type="match status" value="1"/>
</dbReference>
<dbReference type="InterPro" id="IPR028973">
    <property type="entry name" value="PhnB-like"/>
</dbReference>
<dbReference type="PANTHER" id="PTHR33990:SF1">
    <property type="entry name" value="PROTEIN YJDN"/>
    <property type="match status" value="1"/>
</dbReference>
<feature type="domain" description="PhnB-like" evidence="1">
    <location>
        <begin position="2"/>
        <end position="133"/>
    </location>
</feature>
<sequence>MKANTYLHFNGNCKEAMNFYADVLGGTITTSMLFREAPDEVRNDFPEETLDLILHCTLEVNNFIIMASDYYSNSEPLNKGNNFAISLNTEDEEQAVAIFNGLAEEGSITMPLAETFWGGKFGMLKDKYNVNWMLSLADNTHHNA</sequence>
<proteinExistence type="predicted"/>